<evidence type="ECO:0000313" key="1">
    <source>
        <dbReference type="EMBL" id="GIY63881.1"/>
    </source>
</evidence>
<sequence length="94" mass="10761">MWYLNLFYTMWYSTNYLYDILYNSASHVRWAAKASNPGLAVPVVHDALAMRDARAVGELTRLRGALAGCGQCHLRVFSHQWQKLCAVRRVLRCG</sequence>
<dbReference type="Proteomes" id="UP001054837">
    <property type="component" value="Unassembled WGS sequence"/>
</dbReference>
<comment type="caution">
    <text evidence="1">The sequence shown here is derived from an EMBL/GenBank/DDBJ whole genome shotgun (WGS) entry which is preliminary data.</text>
</comment>
<reference evidence="1 2" key="1">
    <citation type="submission" date="2021-06" db="EMBL/GenBank/DDBJ databases">
        <title>Caerostris darwini draft genome.</title>
        <authorList>
            <person name="Kono N."/>
            <person name="Arakawa K."/>
        </authorList>
    </citation>
    <scope>NUCLEOTIDE SEQUENCE [LARGE SCALE GENOMIC DNA]</scope>
</reference>
<evidence type="ECO:0000313" key="2">
    <source>
        <dbReference type="Proteomes" id="UP001054837"/>
    </source>
</evidence>
<accession>A0AAV4V168</accession>
<proteinExistence type="predicted"/>
<keyword evidence="2" id="KW-1185">Reference proteome</keyword>
<dbReference type="EMBL" id="BPLQ01012237">
    <property type="protein sequence ID" value="GIY63881.1"/>
    <property type="molecule type" value="Genomic_DNA"/>
</dbReference>
<gene>
    <name evidence="1" type="ORF">CDAR_261841</name>
</gene>
<name>A0AAV4V168_9ARAC</name>
<dbReference type="AlphaFoldDB" id="A0AAV4V168"/>
<protein>
    <submittedName>
        <fullName evidence="1">Uncharacterized protein</fullName>
    </submittedName>
</protein>
<organism evidence="1 2">
    <name type="scientific">Caerostris darwini</name>
    <dbReference type="NCBI Taxonomy" id="1538125"/>
    <lineage>
        <taxon>Eukaryota</taxon>
        <taxon>Metazoa</taxon>
        <taxon>Ecdysozoa</taxon>
        <taxon>Arthropoda</taxon>
        <taxon>Chelicerata</taxon>
        <taxon>Arachnida</taxon>
        <taxon>Araneae</taxon>
        <taxon>Araneomorphae</taxon>
        <taxon>Entelegynae</taxon>
        <taxon>Araneoidea</taxon>
        <taxon>Araneidae</taxon>
        <taxon>Caerostris</taxon>
    </lineage>
</organism>